<dbReference type="AlphaFoldDB" id="A0A0E9SLT2"/>
<protein>
    <submittedName>
        <fullName evidence="1">Uncharacterized protein</fullName>
    </submittedName>
</protein>
<organism evidence="1">
    <name type="scientific">Anguilla anguilla</name>
    <name type="common">European freshwater eel</name>
    <name type="synonym">Muraena anguilla</name>
    <dbReference type="NCBI Taxonomy" id="7936"/>
    <lineage>
        <taxon>Eukaryota</taxon>
        <taxon>Metazoa</taxon>
        <taxon>Chordata</taxon>
        <taxon>Craniata</taxon>
        <taxon>Vertebrata</taxon>
        <taxon>Euteleostomi</taxon>
        <taxon>Actinopterygii</taxon>
        <taxon>Neopterygii</taxon>
        <taxon>Teleostei</taxon>
        <taxon>Anguilliformes</taxon>
        <taxon>Anguillidae</taxon>
        <taxon>Anguilla</taxon>
    </lineage>
</organism>
<accession>A0A0E9SLT2</accession>
<sequence>MACIAISDIVCVRISTLA</sequence>
<dbReference type="EMBL" id="GBXM01066370">
    <property type="protein sequence ID" value="JAH42207.1"/>
    <property type="molecule type" value="Transcribed_RNA"/>
</dbReference>
<proteinExistence type="predicted"/>
<evidence type="ECO:0000313" key="1">
    <source>
        <dbReference type="EMBL" id="JAH42207.1"/>
    </source>
</evidence>
<name>A0A0E9SLT2_ANGAN</name>
<reference evidence="1" key="2">
    <citation type="journal article" date="2015" name="Fish Shellfish Immunol.">
        <title>Early steps in the European eel (Anguilla anguilla)-Vibrio vulnificus interaction in the gills: Role of the RtxA13 toxin.</title>
        <authorList>
            <person name="Callol A."/>
            <person name="Pajuelo D."/>
            <person name="Ebbesson L."/>
            <person name="Teles M."/>
            <person name="MacKenzie S."/>
            <person name="Amaro C."/>
        </authorList>
    </citation>
    <scope>NUCLEOTIDE SEQUENCE</scope>
</reference>
<reference evidence="1" key="1">
    <citation type="submission" date="2014-11" db="EMBL/GenBank/DDBJ databases">
        <authorList>
            <person name="Amaro Gonzalez C."/>
        </authorList>
    </citation>
    <scope>NUCLEOTIDE SEQUENCE</scope>
</reference>